<evidence type="ECO:0000256" key="7">
    <source>
        <dbReference type="SAM" id="Phobius"/>
    </source>
</evidence>
<dbReference type="NCBIfam" id="NF033858">
    <property type="entry name" value="ABC2_perm_RbbA"/>
    <property type="match status" value="1"/>
</dbReference>
<name>F1Z6D8_9SPHN</name>
<dbReference type="OrthoDB" id="9805029at2"/>
<dbReference type="EMBL" id="AEWJ01000024">
    <property type="protein sequence ID" value="EGD59920.1"/>
    <property type="molecule type" value="Genomic_DNA"/>
</dbReference>
<gene>
    <name evidence="9" type="ORF">Y88_2360</name>
</gene>
<dbReference type="Proteomes" id="UP000004728">
    <property type="component" value="Unassembled WGS sequence"/>
</dbReference>
<dbReference type="AlphaFoldDB" id="F1Z6D8"/>
<feature type="domain" description="ABC transporter" evidence="8">
    <location>
        <begin position="13"/>
        <end position="252"/>
    </location>
</feature>
<proteinExistence type="predicted"/>
<dbReference type="GO" id="GO:0005524">
    <property type="term" value="F:ATP binding"/>
    <property type="evidence" value="ECO:0007669"/>
    <property type="project" value="UniProtKB-KW"/>
</dbReference>
<dbReference type="Pfam" id="PF00005">
    <property type="entry name" value="ABC_tran"/>
    <property type="match status" value="2"/>
</dbReference>
<sequence>MAGPIPEGSSPAIRIAGVSHHYGAVAALDGIAFDLPRGGAVALVGPDGVGKSTLLGLIAGVRKVQVGAITVLDHDLVATRAGSRERARFLQRVAYMPQGLGRNLYPTLSVAENIDFFGRLFGLDAAARAAHMQRLLDATGLAPFPDRPAGKLSGGMKQKLGLCCALVHDPDILILDEPTTGVDPLSRRQFWDLVDAIRAERSGLTVLVATAYMDEAERFEHLVAMDDGRIIAAGATADVIASTGAHTLEEAYIRLLPPERRPDAERLEVPPYVARENEAPAIEAKELVRSFGDFVAVDHVSFRIGRGEIFGFLGSNGCGKTTTMKMLTGLIDVTGGSATLFGKTITPGDMATRMRVGYMSQAFSLYEELTVRQNLVLHARLYRVPEERVAEIVERSLTEFALADVADTAPTALPLGMRQRLQLAAACLHSPEILILDEPTSGVDPAARDMFWRHLVRLSRENGVTIFVSTHFMNEAERCDRISLMHRGRVLAMGTPADLVREQGAATLEDAFITVLEAEAGHEAQPVVSSGEETLTSQSPFRIAHSGLFGWLAFTWAFARREGLELLRDPLRLGFALAGPLLLLAIAAYSISFDVNDVRLLVVDHDRSASSRELVRHFEGSRYFRLLSPDKSDGADDRMAERSMIAGRAQMVLDIPPGFGRDLAAGRHPDLGVQIEGSSPFPASNARAYADAILTGYQAEVLAAHPETIAADPALAPVASGAGVGQAGLPLGLAPRFSYNQEFRSIYAMAPGVLMLAMILIPAMLTALGVVREKEIGSITNLHASPAGTGAFLIGKQAPYVAVGMVSFATLVLVTIGVLGVPLKGSALALGIGGLLFTLAATGLGLMISAFVRSQVAAIFATALICLIPSVNFSGLLYPVSTLEGASYWVGMGFPSSWFQIISLGTFTKGLGVDSFATAYAALGVFALTFIFAARFSLGKQAA</sequence>
<evidence type="ECO:0000256" key="5">
    <source>
        <dbReference type="ARBA" id="ARBA00022989"/>
    </source>
</evidence>
<dbReference type="InterPro" id="IPR003593">
    <property type="entry name" value="AAA+_ATPase"/>
</dbReference>
<keyword evidence="2 7" id="KW-0812">Transmembrane</keyword>
<feature type="transmembrane region" description="Helical" evidence="7">
    <location>
        <begin position="571"/>
        <end position="591"/>
    </location>
</feature>
<dbReference type="SUPFAM" id="SSF52540">
    <property type="entry name" value="P-loop containing nucleoside triphosphate hydrolases"/>
    <property type="match status" value="2"/>
</dbReference>
<evidence type="ECO:0000256" key="4">
    <source>
        <dbReference type="ARBA" id="ARBA00022840"/>
    </source>
</evidence>
<accession>F1Z6D8</accession>
<comment type="caution">
    <text evidence="9">The sequence shown here is derived from an EMBL/GenBank/DDBJ whole genome shotgun (WGS) entry which is preliminary data.</text>
</comment>
<protein>
    <submittedName>
        <fullName evidence="9">Multidrug transporter ATP-binding protein</fullName>
    </submittedName>
</protein>
<dbReference type="InterPro" id="IPR017871">
    <property type="entry name" value="ABC_transporter-like_CS"/>
</dbReference>
<dbReference type="GO" id="GO:0016887">
    <property type="term" value="F:ATP hydrolysis activity"/>
    <property type="evidence" value="ECO:0007669"/>
    <property type="project" value="InterPro"/>
</dbReference>
<dbReference type="PANTHER" id="PTHR43038">
    <property type="entry name" value="ATP-BINDING CASSETTE, SUB-FAMILY H, MEMBER 1"/>
    <property type="match status" value="1"/>
</dbReference>
<dbReference type="SMART" id="SM00382">
    <property type="entry name" value="AAA"/>
    <property type="match status" value="2"/>
</dbReference>
<feature type="transmembrane region" description="Helical" evidence="7">
    <location>
        <begin position="859"/>
        <end position="880"/>
    </location>
</feature>
<keyword evidence="4 9" id="KW-0067">ATP-binding</keyword>
<evidence type="ECO:0000313" key="9">
    <source>
        <dbReference type="EMBL" id="EGD59920.1"/>
    </source>
</evidence>
<organism evidence="9 10">
    <name type="scientific">Novosphingobium nitrogenifigens DSM 19370</name>
    <dbReference type="NCBI Taxonomy" id="983920"/>
    <lineage>
        <taxon>Bacteria</taxon>
        <taxon>Pseudomonadati</taxon>
        <taxon>Pseudomonadota</taxon>
        <taxon>Alphaproteobacteria</taxon>
        <taxon>Sphingomonadales</taxon>
        <taxon>Sphingomonadaceae</taxon>
        <taxon>Novosphingobium</taxon>
    </lineage>
</organism>
<comment type="subcellular location">
    <subcellularLocation>
        <location evidence="1">Membrane</location>
        <topology evidence="1">Multi-pass membrane protein</topology>
    </subcellularLocation>
</comment>
<dbReference type="Gene3D" id="3.40.50.300">
    <property type="entry name" value="P-loop containing nucleotide triphosphate hydrolases"/>
    <property type="match status" value="2"/>
</dbReference>
<feature type="transmembrane region" description="Helical" evidence="7">
    <location>
        <begin position="746"/>
        <end position="771"/>
    </location>
</feature>
<dbReference type="STRING" id="983920.Y88_2360"/>
<feature type="transmembrane region" description="Helical" evidence="7">
    <location>
        <begin position="800"/>
        <end position="821"/>
    </location>
</feature>
<feature type="transmembrane region" description="Helical" evidence="7">
    <location>
        <begin position="827"/>
        <end position="852"/>
    </location>
</feature>
<dbReference type="PROSITE" id="PS50893">
    <property type="entry name" value="ABC_TRANSPORTER_2"/>
    <property type="match status" value="2"/>
</dbReference>
<dbReference type="InterPro" id="IPR047651">
    <property type="entry name" value="ABC2_perm_RbbA"/>
</dbReference>
<keyword evidence="3" id="KW-0547">Nucleotide-binding</keyword>
<dbReference type="GO" id="GO:0140359">
    <property type="term" value="F:ABC-type transporter activity"/>
    <property type="evidence" value="ECO:0007669"/>
    <property type="project" value="InterPro"/>
</dbReference>
<feature type="domain" description="ABC transporter" evidence="8">
    <location>
        <begin position="282"/>
        <end position="512"/>
    </location>
</feature>
<dbReference type="HOGENOM" id="CLU_000604_16_2_5"/>
<dbReference type="PROSITE" id="PS00211">
    <property type="entry name" value="ABC_TRANSPORTER_1"/>
    <property type="match status" value="1"/>
</dbReference>
<dbReference type="GO" id="GO:0016020">
    <property type="term" value="C:membrane"/>
    <property type="evidence" value="ECO:0007669"/>
    <property type="project" value="UniProtKB-SubCell"/>
</dbReference>
<dbReference type="Gene3D" id="3.40.1710.10">
    <property type="entry name" value="abc type-2 transporter like domain"/>
    <property type="match status" value="1"/>
</dbReference>
<dbReference type="InterPro" id="IPR027417">
    <property type="entry name" value="P-loop_NTPase"/>
</dbReference>
<feature type="transmembrane region" description="Helical" evidence="7">
    <location>
        <begin position="886"/>
        <end position="907"/>
    </location>
</feature>
<evidence type="ECO:0000256" key="1">
    <source>
        <dbReference type="ARBA" id="ARBA00004141"/>
    </source>
</evidence>
<dbReference type="InterPro" id="IPR013525">
    <property type="entry name" value="ABC2_TM"/>
</dbReference>
<keyword evidence="6 7" id="KW-0472">Membrane</keyword>
<dbReference type="eggNOG" id="COG0842">
    <property type="taxonomic scope" value="Bacteria"/>
</dbReference>
<evidence type="ECO:0000256" key="6">
    <source>
        <dbReference type="ARBA" id="ARBA00023136"/>
    </source>
</evidence>
<reference evidence="9 10" key="1">
    <citation type="journal article" date="2012" name="J. Bacteriol.">
        <title>Draft Genome Sequence of Novosphingobium nitrogenifigens Y88T.</title>
        <authorList>
            <person name="Strabala T.J."/>
            <person name="Macdonald L."/>
            <person name="Liu V."/>
            <person name="Smit A.M."/>
        </authorList>
    </citation>
    <scope>NUCLEOTIDE SEQUENCE [LARGE SCALE GENOMIC DNA]</scope>
    <source>
        <strain evidence="9 10">DSM 19370</strain>
    </source>
</reference>
<evidence type="ECO:0000256" key="3">
    <source>
        <dbReference type="ARBA" id="ARBA00022741"/>
    </source>
</evidence>
<keyword evidence="5 7" id="KW-1133">Transmembrane helix</keyword>
<evidence type="ECO:0000256" key="2">
    <source>
        <dbReference type="ARBA" id="ARBA00022692"/>
    </source>
</evidence>
<dbReference type="RefSeq" id="WP_008069813.1">
    <property type="nucleotide sequence ID" value="NZ_AQWK01000003.1"/>
</dbReference>
<dbReference type="InterPro" id="IPR003439">
    <property type="entry name" value="ABC_transporter-like_ATP-bd"/>
</dbReference>
<evidence type="ECO:0000259" key="8">
    <source>
        <dbReference type="PROSITE" id="PS50893"/>
    </source>
</evidence>
<dbReference type="CDD" id="cd03230">
    <property type="entry name" value="ABC_DR_subfamily_A"/>
    <property type="match status" value="1"/>
</dbReference>
<dbReference type="eggNOG" id="COG1129">
    <property type="taxonomic scope" value="Bacteria"/>
</dbReference>
<feature type="transmembrane region" description="Helical" evidence="7">
    <location>
        <begin position="919"/>
        <end position="938"/>
    </location>
</feature>
<evidence type="ECO:0000313" key="10">
    <source>
        <dbReference type="Proteomes" id="UP000004728"/>
    </source>
</evidence>
<dbReference type="InParanoid" id="F1Z6D8"/>
<keyword evidence="10" id="KW-1185">Reference proteome</keyword>
<dbReference type="PANTHER" id="PTHR43038:SF4">
    <property type="entry name" value="RIBOSOME-ASSOCIATED ATPASE"/>
    <property type="match status" value="1"/>
</dbReference>
<dbReference type="Pfam" id="PF12698">
    <property type="entry name" value="ABC2_membrane_3"/>
    <property type="match status" value="1"/>
</dbReference>